<reference evidence="2 3" key="1">
    <citation type="journal article" date="2019" name="Emerg. Microbes Infect.">
        <title>Comprehensive subspecies identification of 175 nontuberculous mycobacteria species based on 7547 genomic profiles.</title>
        <authorList>
            <person name="Matsumoto Y."/>
            <person name="Kinjo T."/>
            <person name="Motooka D."/>
            <person name="Nabeya D."/>
            <person name="Jung N."/>
            <person name="Uechi K."/>
            <person name="Horii T."/>
            <person name="Iida T."/>
            <person name="Fujita J."/>
            <person name="Nakamura S."/>
        </authorList>
    </citation>
    <scope>NUCLEOTIDE SEQUENCE [LARGE SCALE GENOMIC DNA]</scope>
    <source>
        <strain evidence="2 3">JCM 14742</strain>
    </source>
</reference>
<keyword evidence="3" id="KW-1185">Reference proteome</keyword>
<name>A0A7I7YR40_9MYCO</name>
<feature type="region of interest" description="Disordered" evidence="1">
    <location>
        <begin position="89"/>
        <end position="110"/>
    </location>
</feature>
<dbReference type="Proteomes" id="UP000467105">
    <property type="component" value="Chromosome"/>
</dbReference>
<evidence type="ECO:0000313" key="3">
    <source>
        <dbReference type="Proteomes" id="UP000467105"/>
    </source>
</evidence>
<sequence length="146" mass="15678">MVTDNGGFIAHATNFSVQKAALGNTPRQIPGKNWAVAWLDLSRDPNSYRVGAPVTPHPQRTPYLWPVSITPARGVGAEVRSSQPPCLWGRAARRGRRTSRPGGGRLPTAAVRPAAESVCHQLLFSTKGLRPEPYGATETASTARRG</sequence>
<accession>A0A7I7YR40</accession>
<gene>
    <name evidence="2" type="ORF">MPRM_14400</name>
</gene>
<protein>
    <submittedName>
        <fullName evidence="2">Uncharacterized protein</fullName>
    </submittedName>
</protein>
<dbReference type="EMBL" id="AP022614">
    <property type="protein sequence ID" value="BBZ44159.1"/>
    <property type="molecule type" value="Genomic_DNA"/>
</dbReference>
<evidence type="ECO:0000313" key="2">
    <source>
        <dbReference type="EMBL" id="BBZ44159.1"/>
    </source>
</evidence>
<organism evidence="2 3">
    <name type="scientific">Mycobacterium parmense</name>
    <dbReference type="NCBI Taxonomy" id="185642"/>
    <lineage>
        <taxon>Bacteria</taxon>
        <taxon>Bacillati</taxon>
        <taxon>Actinomycetota</taxon>
        <taxon>Actinomycetes</taxon>
        <taxon>Mycobacteriales</taxon>
        <taxon>Mycobacteriaceae</taxon>
        <taxon>Mycobacterium</taxon>
        <taxon>Mycobacterium simiae complex</taxon>
    </lineage>
</organism>
<proteinExistence type="predicted"/>
<dbReference type="AlphaFoldDB" id="A0A7I7YR40"/>
<evidence type="ECO:0000256" key="1">
    <source>
        <dbReference type="SAM" id="MobiDB-lite"/>
    </source>
</evidence>